<accession>D8M6R7</accession>
<gene>
    <name evidence="6" type="ORF">GSBLH_T00003357001</name>
</gene>
<dbReference type="OMA" id="IMEIGSF"/>
<proteinExistence type="inferred from homology"/>
<evidence type="ECO:0000256" key="3">
    <source>
        <dbReference type="ARBA" id="ARBA00023274"/>
    </source>
</evidence>
<evidence type="ECO:0000313" key="7">
    <source>
        <dbReference type="Proteomes" id="UP000008312"/>
    </source>
</evidence>
<organism evidence="6">
    <name type="scientific">Blastocystis hominis</name>
    <dbReference type="NCBI Taxonomy" id="12968"/>
    <lineage>
        <taxon>Eukaryota</taxon>
        <taxon>Sar</taxon>
        <taxon>Stramenopiles</taxon>
        <taxon>Bigyra</taxon>
        <taxon>Opalozoa</taxon>
        <taxon>Opalinata</taxon>
        <taxon>Blastocystidae</taxon>
        <taxon>Blastocystis</taxon>
    </lineage>
</organism>
<dbReference type="RefSeq" id="XP_012897533.1">
    <property type="nucleotide sequence ID" value="XM_013042079.1"/>
</dbReference>
<keyword evidence="2" id="KW-0689">Ribosomal protein</keyword>
<dbReference type="EMBL" id="FN668661">
    <property type="protein sequence ID" value="CBK23485.2"/>
    <property type="molecule type" value="Genomic_DNA"/>
</dbReference>
<dbReference type="GO" id="GO:1990904">
    <property type="term" value="C:ribonucleoprotein complex"/>
    <property type="evidence" value="ECO:0007669"/>
    <property type="project" value="UniProtKB-KW"/>
</dbReference>
<dbReference type="FunFam" id="3.30.1360.210:FF:000002">
    <property type="entry name" value="60S ribosomal protein L22-2"/>
    <property type="match status" value="1"/>
</dbReference>
<dbReference type="InterPro" id="IPR038526">
    <property type="entry name" value="Ribosomal_eL22_sf"/>
</dbReference>
<dbReference type="InParanoid" id="D8M6R7"/>
<dbReference type="PANTHER" id="PTHR10064:SF0">
    <property type="entry name" value="FI24544P1-RELATED"/>
    <property type="match status" value="1"/>
</dbReference>
<evidence type="ECO:0000313" key="6">
    <source>
        <dbReference type="EMBL" id="CBK23485.2"/>
    </source>
</evidence>
<keyword evidence="7" id="KW-1185">Reference proteome</keyword>
<dbReference type="Gene3D" id="3.30.1360.210">
    <property type="match status" value="1"/>
</dbReference>
<keyword evidence="3" id="KW-0687">Ribonucleoprotein</keyword>
<dbReference type="PANTHER" id="PTHR10064">
    <property type="entry name" value="60S RIBOSOMAL PROTEIN L22"/>
    <property type="match status" value="1"/>
</dbReference>
<dbReference type="GO" id="GO:0003735">
    <property type="term" value="F:structural constituent of ribosome"/>
    <property type="evidence" value="ECO:0007669"/>
    <property type="project" value="InterPro"/>
</dbReference>
<dbReference type="GO" id="GO:0003723">
    <property type="term" value="F:RNA binding"/>
    <property type="evidence" value="ECO:0007669"/>
    <property type="project" value="TreeGrafter"/>
</dbReference>
<dbReference type="AlphaFoldDB" id="D8M6R7"/>
<dbReference type="Proteomes" id="UP000008312">
    <property type="component" value="Unassembled WGS sequence"/>
</dbReference>
<dbReference type="InterPro" id="IPR002671">
    <property type="entry name" value="Ribosomal_eL22"/>
</dbReference>
<evidence type="ECO:0000256" key="5">
    <source>
        <dbReference type="ARBA" id="ARBA00041214"/>
    </source>
</evidence>
<evidence type="ECO:0000256" key="2">
    <source>
        <dbReference type="ARBA" id="ARBA00022980"/>
    </source>
</evidence>
<evidence type="ECO:0000256" key="1">
    <source>
        <dbReference type="ARBA" id="ARBA00007817"/>
    </source>
</evidence>
<name>D8M6R7_BLAHO</name>
<comment type="similarity">
    <text evidence="1">Belongs to the eukaryotic ribosomal protein eL22 family.</text>
</comment>
<evidence type="ECO:0000256" key="4">
    <source>
        <dbReference type="ARBA" id="ARBA00040613"/>
    </source>
</evidence>
<dbReference type="GO" id="GO:0002181">
    <property type="term" value="P:cytoplasmic translation"/>
    <property type="evidence" value="ECO:0007669"/>
    <property type="project" value="TreeGrafter"/>
</dbReference>
<reference evidence="6" key="1">
    <citation type="submission" date="2010-02" db="EMBL/GenBank/DDBJ databases">
        <title>Sequencing and annotation of the Blastocystis hominis genome.</title>
        <authorList>
            <person name="Wincker P."/>
        </authorList>
    </citation>
    <scope>NUCLEOTIDE SEQUENCE</scope>
    <source>
        <strain evidence="6">Singapore isolate B</strain>
    </source>
</reference>
<dbReference type="Pfam" id="PF01776">
    <property type="entry name" value="Ribosomal_L22e"/>
    <property type="match status" value="1"/>
</dbReference>
<protein>
    <recommendedName>
        <fullName evidence="4">Large ribosomal subunit protein eL22</fullName>
    </recommendedName>
    <alternativeName>
        <fullName evidence="5">60S ribosomal protein L22</fullName>
    </alternativeName>
</protein>
<dbReference type="FunCoup" id="D8M6R7">
    <property type="interactions" value="418"/>
</dbReference>
<dbReference type="OrthoDB" id="10259820at2759"/>
<dbReference type="GeneID" id="24920460"/>
<dbReference type="GO" id="GO:0005840">
    <property type="term" value="C:ribosome"/>
    <property type="evidence" value="ECO:0007669"/>
    <property type="project" value="UniProtKB-KW"/>
</dbReference>
<sequence length="131" mass="15028">MRIGAQFAGFFPNSHQLLIEIMSATQKKIEFTIDCSAPLNDKVMDLASFEKFMNEHIKVNNKTNNLGDVVAVSTTDNKLCVTVSTQMAKRYLKYLTKKYLKKQSLRDYLRVIACGKTGYKLVYFNVEKDEE</sequence>